<evidence type="ECO:0000313" key="2">
    <source>
        <dbReference type="EMBL" id="KHS45851.1"/>
    </source>
</evidence>
<evidence type="ECO:0000256" key="1">
    <source>
        <dbReference type="SAM" id="Phobius"/>
    </source>
</evidence>
<gene>
    <name evidence="2" type="ORF">NJ75_02456</name>
</gene>
<feature type="transmembrane region" description="Helical" evidence="1">
    <location>
        <begin position="5"/>
        <end position="25"/>
    </location>
</feature>
<name>A0A0B9A5G0_9SPHN</name>
<dbReference type="AlphaFoldDB" id="A0A0B9A5G0"/>
<sequence>MQFRLITALIVFIGSYLPLSLILLAQNFDFSAVRNQFCWPINENACVIPIKSPIFSIGLFSLTLLCLGVTLVALRAIRPSIDVEVIEAEYVPTDLMNYTLPYVVSFMSIDYQETGKFIGFLVFLVWMFWITYRAGQVILNPVLIALGWRLYTISYRFAGSPNVFKTSALSKGHLNPGSHKQYPLQEIQIMKPEVPA</sequence>
<feature type="transmembrane region" description="Helical" evidence="1">
    <location>
        <begin position="115"/>
        <end position="132"/>
    </location>
</feature>
<protein>
    <submittedName>
        <fullName evidence="2">Uncharacterized protein</fullName>
    </submittedName>
</protein>
<keyword evidence="1" id="KW-1133">Transmembrane helix</keyword>
<proteinExistence type="predicted"/>
<organism evidence="2 3">
    <name type="scientific">Novosphingobium subterraneum</name>
    <dbReference type="NCBI Taxonomy" id="48936"/>
    <lineage>
        <taxon>Bacteria</taxon>
        <taxon>Pseudomonadati</taxon>
        <taxon>Pseudomonadota</taxon>
        <taxon>Alphaproteobacteria</taxon>
        <taxon>Sphingomonadales</taxon>
        <taxon>Sphingomonadaceae</taxon>
        <taxon>Novosphingobium</taxon>
    </lineage>
</organism>
<evidence type="ECO:0000313" key="3">
    <source>
        <dbReference type="Proteomes" id="UP000031338"/>
    </source>
</evidence>
<keyword evidence="3" id="KW-1185">Reference proteome</keyword>
<accession>A0A0B9A5G0</accession>
<comment type="caution">
    <text evidence="2">The sequence shown here is derived from an EMBL/GenBank/DDBJ whole genome shotgun (WGS) entry which is preliminary data.</text>
</comment>
<keyword evidence="1" id="KW-0472">Membrane</keyword>
<reference evidence="2 3" key="1">
    <citation type="submission" date="2014-10" db="EMBL/GenBank/DDBJ databases">
        <title>Draft genome sequence of Novosphingobium subterraneum DSM 12447.</title>
        <authorList>
            <person name="Gan H.M."/>
            <person name="Gan H.Y."/>
            <person name="Savka M.A."/>
        </authorList>
    </citation>
    <scope>NUCLEOTIDE SEQUENCE [LARGE SCALE GENOMIC DNA]</scope>
    <source>
        <strain evidence="2 3">DSM 12447</strain>
    </source>
</reference>
<keyword evidence="1" id="KW-0812">Transmembrane</keyword>
<dbReference type="EMBL" id="JRVC01000011">
    <property type="protein sequence ID" value="KHS45851.1"/>
    <property type="molecule type" value="Genomic_DNA"/>
</dbReference>
<feature type="transmembrane region" description="Helical" evidence="1">
    <location>
        <begin position="54"/>
        <end position="74"/>
    </location>
</feature>
<dbReference type="PATRIC" id="fig|48936.3.peg.2465"/>
<dbReference type="Proteomes" id="UP000031338">
    <property type="component" value="Unassembled WGS sequence"/>
</dbReference>